<comment type="caution">
    <text evidence="1">The sequence shown here is derived from an EMBL/GenBank/DDBJ whole genome shotgun (WGS) entry which is preliminary data.</text>
</comment>
<evidence type="ECO:0000313" key="1">
    <source>
        <dbReference type="EMBL" id="KAE8238883.1"/>
    </source>
</evidence>
<dbReference type="AlphaFoldDB" id="A0A8T8SFH9"/>
<accession>A0A8T8SFH9</accession>
<name>A0A8T8SFH9_9BASI</name>
<reference evidence="1" key="1">
    <citation type="submission" date="2016-04" db="EMBL/GenBank/DDBJ databases">
        <authorList>
            <person name="Nguyen H.D."/>
            <person name="Kesanakurti P."/>
            <person name="Cullis J."/>
            <person name="Levesque C.A."/>
            <person name="Hambleton S."/>
        </authorList>
    </citation>
    <scope>NUCLEOTIDE SEQUENCE</scope>
    <source>
        <strain evidence="1">DAOMC 238032</strain>
    </source>
</reference>
<proteinExistence type="predicted"/>
<organism evidence="1 2">
    <name type="scientific">Tilletia caries</name>
    <name type="common">wheat bunt fungus</name>
    <dbReference type="NCBI Taxonomy" id="13290"/>
    <lineage>
        <taxon>Eukaryota</taxon>
        <taxon>Fungi</taxon>
        <taxon>Dikarya</taxon>
        <taxon>Basidiomycota</taxon>
        <taxon>Ustilaginomycotina</taxon>
        <taxon>Exobasidiomycetes</taxon>
        <taxon>Tilletiales</taxon>
        <taxon>Tilletiaceae</taxon>
        <taxon>Tilletia</taxon>
    </lineage>
</organism>
<reference evidence="1" key="2">
    <citation type="journal article" date="2019" name="IMA Fungus">
        <title>Genome sequencing and comparison of five Tilletia species to identify candidate genes for the detection of regulated species infecting wheat.</title>
        <authorList>
            <person name="Nguyen H.D.T."/>
            <person name="Sultana T."/>
            <person name="Kesanakurti P."/>
            <person name="Hambleton S."/>
        </authorList>
    </citation>
    <scope>NUCLEOTIDE SEQUENCE</scope>
    <source>
        <strain evidence="1">DAOMC 238032</strain>
    </source>
</reference>
<dbReference type="EMBL" id="LWDD02002870">
    <property type="protein sequence ID" value="KAE8238883.1"/>
    <property type="molecule type" value="Genomic_DNA"/>
</dbReference>
<sequence length="638" mass="67270">MIPVDTSRKYRMRSQVSAWSPAGAGPTSTVYIGFVALDANGNYLDHGGYGTYRYAIAVASAIAHNERQSFSIIVTGEGNDGWGKFPPGTKYIRPMAILNYYSTNTYTWLSGIFVEDATESEAASSQASIATSQAAVATDRAAAAQTSFVNTASIQGNSLLKNSAFVDYPVAGFGNLPTGWGVYGSAAGIQRVAGVNGRPYALEFDVTSNPGAQTSVYTSPNAVGMKALDYMVAELDVTLVAGTLGGLGYLIRYSDGVGNYLGEAFDFNVPAMADAAGALPYWDGANQRGEPGKSYKWRILHRVPNNPNIRQVTIYLVADQYFFGWLSKKLRVDWCGLRVATETEVRDKTVLGPMEATVSSHSATLATHDARLASWLQRTSAGPARAEIEMFALDSSGNPTSEINLRARAISLGDVDEVLSVQDGRATVSGDLYVQQGRIVVDTGTHMKVIGNGFGSAGQFVEWFGPKMALNLCTEANGNAWLKKNGDAYFGGTLSAGILKNAVQTTSTSAAASVTTGAFGSNGGARVVTLSYSYSSNETILGACPASPTMTASIQLYRGTDATGVLLTTLNITNGTWSCSPGFGEFEPGGWNVDASGSLTYTDNSGGASASYFARISARNMPVGTNVTQRVGIVSTEA</sequence>
<dbReference type="Proteomes" id="UP000077671">
    <property type="component" value="Unassembled WGS sequence"/>
</dbReference>
<evidence type="ECO:0000313" key="2">
    <source>
        <dbReference type="Proteomes" id="UP000077671"/>
    </source>
</evidence>
<gene>
    <name evidence="1" type="ORF">A4X03_0g8751</name>
</gene>
<protein>
    <submittedName>
        <fullName evidence="1">Uncharacterized protein</fullName>
    </submittedName>
</protein>